<dbReference type="AlphaFoldDB" id="A0AB34IP24"/>
<evidence type="ECO:0000256" key="4">
    <source>
        <dbReference type="ARBA" id="ARBA00022777"/>
    </source>
</evidence>
<protein>
    <recommendedName>
        <fullName evidence="6">Diacylglycerol kinase</fullName>
        <shortName evidence="6">DAG kinase</shortName>
        <ecNumber evidence="6">2.7.1.107</ecNumber>
    </recommendedName>
</protein>
<dbReference type="SMART" id="SM00045">
    <property type="entry name" value="DAGKa"/>
    <property type="match status" value="1"/>
</dbReference>
<dbReference type="Gene3D" id="3.40.50.10330">
    <property type="entry name" value="Probable inorganic polyphosphate/atp-NAD kinase, domain 1"/>
    <property type="match status" value="1"/>
</dbReference>
<dbReference type="Gene3D" id="2.60.200.40">
    <property type="match status" value="1"/>
</dbReference>
<dbReference type="InterPro" id="IPR001206">
    <property type="entry name" value="Diacylglycerol_kinase_cat_dom"/>
</dbReference>
<evidence type="ECO:0000256" key="2">
    <source>
        <dbReference type="ARBA" id="ARBA00022679"/>
    </source>
</evidence>
<reference evidence="8 9" key="1">
    <citation type="journal article" date="2024" name="Science">
        <title>Giant polyketide synthase enzymes in the biosynthesis of giant marine polyether toxins.</title>
        <authorList>
            <person name="Fallon T.R."/>
            <person name="Shende V.V."/>
            <person name="Wierzbicki I.H."/>
            <person name="Pendleton A.L."/>
            <person name="Watervoot N.F."/>
            <person name="Auber R.P."/>
            <person name="Gonzalez D.J."/>
            <person name="Wisecaver J.H."/>
            <person name="Moore B.S."/>
        </authorList>
    </citation>
    <scope>NUCLEOTIDE SEQUENCE [LARGE SCALE GENOMIC DNA]</scope>
    <source>
        <strain evidence="8 9">12B1</strain>
    </source>
</reference>
<accession>A0AB34IP24</accession>
<comment type="similarity">
    <text evidence="1 6">Belongs to the eukaryotic diacylglycerol kinase family.</text>
</comment>
<comment type="catalytic activity">
    <reaction evidence="6">
        <text>a 1,2-diacyl-sn-glycerol + ATP = a 1,2-diacyl-sn-glycero-3-phosphate + ADP + H(+)</text>
        <dbReference type="Rhea" id="RHEA:10272"/>
        <dbReference type="ChEBI" id="CHEBI:15378"/>
        <dbReference type="ChEBI" id="CHEBI:17815"/>
        <dbReference type="ChEBI" id="CHEBI:30616"/>
        <dbReference type="ChEBI" id="CHEBI:58608"/>
        <dbReference type="ChEBI" id="CHEBI:456216"/>
        <dbReference type="EC" id="2.7.1.107"/>
    </reaction>
</comment>
<dbReference type="Proteomes" id="UP001515480">
    <property type="component" value="Unassembled WGS sequence"/>
</dbReference>
<dbReference type="GO" id="GO:0016020">
    <property type="term" value="C:membrane"/>
    <property type="evidence" value="ECO:0007669"/>
    <property type="project" value="TreeGrafter"/>
</dbReference>
<keyword evidence="5 6" id="KW-0067">ATP-binding</keyword>
<dbReference type="SUPFAM" id="SSF111331">
    <property type="entry name" value="NAD kinase/diacylglycerol kinase-like"/>
    <property type="match status" value="1"/>
</dbReference>
<dbReference type="SMART" id="SM00046">
    <property type="entry name" value="DAGKc"/>
    <property type="match status" value="1"/>
</dbReference>
<dbReference type="PANTHER" id="PTHR11255">
    <property type="entry name" value="DIACYLGLYCEROL KINASE"/>
    <property type="match status" value="1"/>
</dbReference>
<feature type="domain" description="DAGKc" evidence="7">
    <location>
        <begin position="29"/>
        <end position="168"/>
    </location>
</feature>
<evidence type="ECO:0000256" key="3">
    <source>
        <dbReference type="ARBA" id="ARBA00022741"/>
    </source>
</evidence>
<dbReference type="EC" id="2.7.1.107" evidence="6"/>
<dbReference type="PANTHER" id="PTHR11255:SF80">
    <property type="entry name" value="EYE-SPECIFIC DIACYLGLYCEROL KINASE"/>
    <property type="match status" value="1"/>
</dbReference>
<dbReference type="InterPro" id="IPR016064">
    <property type="entry name" value="NAD/diacylglycerol_kinase_sf"/>
</dbReference>
<dbReference type="Pfam" id="PF00609">
    <property type="entry name" value="DAGK_acc"/>
    <property type="match status" value="1"/>
</dbReference>
<dbReference type="InterPro" id="IPR017438">
    <property type="entry name" value="ATP-NAD_kinase_N"/>
</dbReference>
<dbReference type="GO" id="GO:0004143">
    <property type="term" value="F:ATP-dependent diacylglycerol kinase activity"/>
    <property type="evidence" value="ECO:0007669"/>
    <property type="project" value="UniProtKB-EC"/>
</dbReference>
<evidence type="ECO:0000313" key="9">
    <source>
        <dbReference type="Proteomes" id="UP001515480"/>
    </source>
</evidence>
<keyword evidence="2 6" id="KW-0808">Transferase</keyword>
<proteinExistence type="inferred from homology"/>
<keyword evidence="9" id="KW-1185">Reference proteome</keyword>
<dbReference type="EMBL" id="JBGBPQ010000021">
    <property type="protein sequence ID" value="KAL1503715.1"/>
    <property type="molecule type" value="Genomic_DNA"/>
</dbReference>
<evidence type="ECO:0000259" key="7">
    <source>
        <dbReference type="PROSITE" id="PS50146"/>
    </source>
</evidence>
<gene>
    <name evidence="8" type="ORF">AB1Y20_012187</name>
</gene>
<dbReference type="GO" id="GO:0007200">
    <property type="term" value="P:phospholipase C-activating G protein-coupled receptor signaling pathway"/>
    <property type="evidence" value="ECO:0007669"/>
    <property type="project" value="InterPro"/>
</dbReference>
<keyword evidence="3 6" id="KW-0547">Nucleotide-binding</keyword>
<evidence type="ECO:0000256" key="5">
    <source>
        <dbReference type="ARBA" id="ARBA00022840"/>
    </source>
</evidence>
<dbReference type="PROSITE" id="PS50146">
    <property type="entry name" value="DAGK"/>
    <property type="match status" value="1"/>
</dbReference>
<dbReference type="GO" id="GO:0005524">
    <property type="term" value="F:ATP binding"/>
    <property type="evidence" value="ECO:0007669"/>
    <property type="project" value="UniProtKB-KW"/>
</dbReference>
<sequence>MSDAEGVELAAPAVATSTTVRPPLNFVPGTSIPVLIFLNSASGGRQGGRLLRLFQQWLGEAQVHDLATVRQGGPSPEAVLRRYEGVEGLRVIACGGDGTCCWVLTALANVPGCQAAVGTMPLGTGNDFSRALGWGSGLTRAMRSAKWLQKVAMATAVPFDRWSVSVSTPAEPMPPTFVRADSGVVGTWQNYLGIGIEAAAIHAFHVKREANPEAFNGRLKNQAKMGLLGVGKSGLCPLACGAAPQLAPRLVVKVRHRGKTELEPLPLPRRLKAFVLVNIPSHAAGRNLWGAYSSSDGGPQSYSDGLIEVVGFHSASHFGAYLACNPLCSIRATGSTRLCQVEELRIELLEPLHIQMDGEPWLQPAGSIHIQHHSSPMVLRAPKGKVTYPPKEPPK</sequence>
<keyword evidence="4 6" id="KW-0418">Kinase</keyword>
<evidence type="ECO:0000256" key="6">
    <source>
        <dbReference type="RuleBase" id="RU361128"/>
    </source>
</evidence>
<organism evidence="8 9">
    <name type="scientific">Prymnesium parvum</name>
    <name type="common">Toxic golden alga</name>
    <dbReference type="NCBI Taxonomy" id="97485"/>
    <lineage>
        <taxon>Eukaryota</taxon>
        <taxon>Haptista</taxon>
        <taxon>Haptophyta</taxon>
        <taxon>Prymnesiophyceae</taxon>
        <taxon>Prymnesiales</taxon>
        <taxon>Prymnesiaceae</taxon>
        <taxon>Prymnesium</taxon>
    </lineage>
</organism>
<name>A0AB34IP24_PRYPA</name>
<comment type="caution">
    <text evidence="8">The sequence shown here is derived from an EMBL/GenBank/DDBJ whole genome shotgun (WGS) entry which is preliminary data.</text>
</comment>
<dbReference type="InterPro" id="IPR000756">
    <property type="entry name" value="Diacylglycerol_kin_accessory"/>
</dbReference>
<dbReference type="InterPro" id="IPR037607">
    <property type="entry name" value="DGK"/>
</dbReference>
<dbReference type="Pfam" id="PF00781">
    <property type="entry name" value="DAGK_cat"/>
    <property type="match status" value="1"/>
</dbReference>
<evidence type="ECO:0000256" key="1">
    <source>
        <dbReference type="ARBA" id="ARBA00009280"/>
    </source>
</evidence>
<evidence type="ECO:0000313" key="8">
    <source>
        <dbReference type="EMBL" id="KAL1503715.1"/>
    </source>
</evidence>